<gene>
    <name evidence="1" type="ORF">RPERSI_LOCUS14823</name>
</gene>
<accession>A0ACA9QL11</accession>
<name>A0ACA9QL11_9GLOM</name>
<proteinExistence type="predicted"/>
<keyword evidence="2" id="KW-1185">Reference proteome</keyword>
<sequence length="43" mass="5068">MKVILCHTSNFIKKIIDKVRYLRQRASEGHEEDQLVIAEVLNE</sequence>
<evidence type="ECO:0000313" key="1">
    <source>
        <dbReference type="EMBL" id="CAG8757311.1"/>
    </source>
</evidence>
<feature type="non-terminal residue" evidence="1">
    <location>
        <position position="43"/>
    </location>
</feature>
<reference evidence="1" key="1">
    <citation type="submission" date="2021-06" db="EMBL/GenBank/DDBJ databases">
        <authorList>
            <person name="Kallberg Y."/>
            <person name="Tangrot J."/>
            <person name="Rosling A."/>
        </authorList>
    </citation>
    <scope>NUCLEOTIDE SEQUENCE</scope>
    <source>
        <strain evidence="1">MA461A</strain>
    </source>
</reference>
<dbReference type="Proteomes" id="UP000789920">
    <property type="component" value="Unassembled WGS sequence"/>
</dbReference>
<evidence type="ECO:0000313" key="2">
    <source>
        <dbReference type="Proteomes" id="UP000789920"/>
    </source>
</evidence>
<organism evidence="1 2">
    <name type="scientific">Racocetra persica</name>
    <dbReference type="NCBI Taxonomy" id="160502"/>
    <lineage>
        <taxon>Eukaryota</taxon>
        <taxon>Fungi</taxon>
        <taxon>Fungi incertae sedis</taxon>
        <taxon>Mucoromycota</taxon>
        <taxon>Glomeromycotina</taxon>
        <taxon>Glomeromycetes</taxon>
        <taxon>Diversisporales</taxon>
        <taxon>Gigasporaceae</taxon>
        <taxon>Racocetra</taxon>
    </lineage>
</organism>
<comment type="caution">
    <text evidence="1">The sequence shown here is derived from an EMBL/GenBank/DDBJ whole genome shotgun (WGS) entry which is preliminary data.</text>
</comment>
<protein>
    <submittedName>
        <fullName evidence="1">33840_t:CDS:1</fullName>
    </submittedName>
</protein>
<dbReference type="EMBL" id="CAJVQC010034786">
    <property type="protein sequence ID" value="CAG8757311.1"/>
    <property type="molecule type" value="Genomic_DNA"/>
</dbReference>